<gene>
    <name evidence="1" type="ORF">MLD38_024977</name>
</gene>
<sequence length="115" mass="12599">MATVTTQALAAVFRPKTKFLTGSSSRLKREASFKGIVPPTRSRLFKVEAKKGEWLPGFVSPGYLASTEGRLAMAAFLGFVVQHNATGKGPFENLLQHLSDPWHTTIVQTLEGLLR</sequence>
<evidence type="ECO:0000313" key="2">
    <source>
        <dbReference type="Proteomes" id="UP001057402"/>
    </source>
</evidence>
<evidence type="ECO:0000313" key="1">
    <source>
        <dbReference type="EMBL" id="KAI4340107.1"/>
    </source>
</evidence>
<name>A0ACB9NU16_9MYRT</name>
<dbReference type="EMBL" id="CM042886">
    <property type="protein sequence ID" value="KAI4340107.1"/>
    <property type="molecule type" value="Genomic_DNA"/>
</dbReference>
<dbReference type="Proteomes" id="UP001057402">
    <property type="component" value="Chromosome 7"/>
</dbReference>
<comment type="caution">
    <text evidence="1">The sequence shown here is derived from an EMBL/GenBank/DDBJ whole genome shotgun (WGS) entry which is preliminary data.</text>
</comment>
<proteinExistence type="predicted"/>
<keyword evidence="2" id="KW-1185">Reference proteome</keyword>
<accession>A0ACB9NU16</accession>
<organism evidence="1 2">
    <name type="scientific">Melastoma candidum</name>
    <dbReference type="NCBI Taxonomy" id="119954"/>
    <lineage>
        <taxon>Eukaryota</taxon>
        <taxon>Viridiplantae</taxon>
        <taxon>Streptophyta</taxon>
        <taxon>Embryophyta</taxon>
        <taxon>Tracheophyta</taxon>
        <taxon>Spermatophyta</taxon>
        <taxon>Magnoliopsida</taxon>
        <taxon>eudicotyledons</taxon>
        <taxon>Gunneridae</taxon>
        <taxon>Pentapetalae</taxon>
        <taxon>rosids</taxon>
        <taxon>malvids</taxon>
        <taxon>Myrtales</taxon>
        <taxon>Melastomataceae</taxon>
        <taxon>Melastomatoideae</taxon>
        <taxon>Melastomateae</taxon>
        <taxon>Melastoma</taxon>
    </lineage>
</organism>
<reference evidence="2" key="1">
    <citation type="journal article" date="2023" name="Front. Plant Sci.">
        <title>Chromosomal-level genome assembly of Melastoma candidum provides insights into trichome evolution.</title>
        <authorList>
            <person name="Zhong Y."/>
            <person name="Wu W."/>
            <person name="Sun C."/>
            <person name="Zou P."/>
            <person name="Liu Y."/>
            <person name="Dai S."/>
            <person name="Zhou R."/>
        </authorList>
    </citation>
    <scope>NUCLEOTIDE SEQUENCE [LARGE SCALE GENOMIC DNA]</scope>
</reference>
<protein>
    <submittedName>
        <fullName evidence="1">Uncharacterized protein</fullName>
    </submittedName>
</protein>